<dbReference type="AlphaFoldDB" id="A0A0N5CFD6"/>
<feature type="chain" id="PRO_5005895888" evidence="1">
    <location>
        <begin position="23"/>
        <end position="88"/>
    </location>
</feature>
<keyword evidence="1" id="KW-0732">Signal</keyword>
<evidence type="ECO:0000313" key="3">
    <source>
        <dbReference type="WBParaSite" id="SPAL_0001657200.1"/>
    </source>
</evidence>
<name>A0A0N5CFD6_STREA</name>
<reference evidence="3" key="1">
    <citation type="submission" date="2017-02" db="UniProtKB">
        <authorList>
            <consortium name="WormBaseParasite"/>
        </authorList>
    </citation>
    <scope>IDENTIFICATION</scope>
</reference>
<keyword evidence="2" id="KW-1185">Reference proteome</keyword>
<accession>A0A0N5CFD6</accession>
<evidence type="ECO:0000313" key="2">
    <source>
        <dbReference type="Proteomes" id="UP000046392"/>
    </source>
</evidence>
<dbReference type="WBParaSite" id="SPAL_0001657200.1">
    <property type="protein sequence ID" value="SPAL_0001657200.1"/>
    <property type="gene ID" value="SPAL_0001657200"/>
</dbReference>
<dbReference type="Proteomes" id="UP000046392">
    <property type="component" value="Unplaced"/>
</dbReference>
<sequence>MFNMKLLTVFIFSIFFLSTVLCLGKEKKPRPTSFDRFYKRAFDSIDNGGFGGFDKRSRGDYYSGGYNDYDGSNLESLQNEYVMLRGKK</sequence>
<evidence type="ECO:0000256" key="1">
    <source>
        <dbReference type="SAM" id="SignalP"/>
    </source>
</evidence>
<protein>
    <submittedName>
        <fullName evidence="3">Uncharacterized protein</fullName>
    </submittedName>
</protein>
<feature type="signal peptide" evidence="1">
    <location>
        <begin position="1"/>
        <end position="22"/>
    </location>
</feature>
<proteinExistence type="predicted"/>
<organism evidence="2 3">
    <name type="scientific">Strongyloides papillosus</name>
    <name type="common">Intestinal threadworm</name>
    <dbReference type="NCBI Taxonomy" id="174720"/>
    <lineage>
        <taxon>Eukaryota</taxon>
        <taxon>Metazoa</taxon>
        <taxon>Ecdysozoa</taxon>
        <taxon>Nematoda</taxon>
        <taxon>Chromadorea</taxon>
        <taxon>Rhabditida</taxon>
        <taxon>Tylenchina</taxon>
        <taxon>Panagrolaimomorpha</taxon>
        <taxon>Strongyloidoidea</taxon>
        <taxon>Strongyloididae</taxon>
        <taxon>Strongyloides</taxon>
    </lineage>
</organism>